<protein>
    <submittedName>
        <fullName evidence="12">(rape) hypothetical protein</fullName>
    </submittedName>
</protein>
<dbReference type="CDD" id="cd20405">
    <property type="entry name" value="Tudor_Agenet_AtDUF_rpt1_3"/>
    <property type="match status" value="2"/>
</dbReference>
<evidence type="ECO:0000256" key="7">
    <source>
        <dbReference type="ARBA" id="ARBA00023242"/>
    </source>
</evidence>
<evidence type="ECO:0000256" key="1">
    <source>
        <dbReference type="ARBA" id="ARBA00004123"/>
    </source>
</evidence>
<keyword evidence="8" id="KW-0175">Coiled coil</keyword>
<evidence type="ECO:0000256" key="3">
    <source>
        <dbReference type="ARBA" id="ARBA00022604"/>
    </source>
</evidence>
<dbReference type="FunFam" id="1.10.10.60:FF:000087">
    <property type="entry name" value="DNA methyltransferase 1-associated protein 1"/>
    <property type="match status" value="1"/>
</dbReference>
<keyword evidence="6" id="KW-0804">Transcription</keyword>
<dbReference type="Pfam" id="PF05641">
    <property type="entry name" value="Agenet"/>
    <property type="match status" value="3"/>
</dbReference>
<dbReference type="InterPro" id="IPR032563">
    <property type="entry name" value="DAMP1_SANT-like"/>
</dbReference>
<keyword evidence="7" id="KW-0539">Nucleus</keyword>
<evidence type="ECO:0000256" key="8">
    <source>
        <dbReference type="SAM" id="Coils"/>
    </source>
</evidence>
<dbReference type="EMBL" id="HG994359">
    <property type="protein sequence ID" value="CAF2093241.1"/>
    <property type="molecule type" value="Genomic_DNA"/>
</dbReference>
<evidence type="ECO:0000256" key="2">
    <source>
        <dbReference type="ARBA" id="ARBA00022448"/>
    </source>
</evidence>
<dbReference type="CDD" id="cd11658">
    <property type="entry name" value="SANT_DMAP1_like"/>
    <property type="match status" value="1"/>
</dbReference>
<feature type="domain" description="Agenet" evidence="11">
    <location>
        <begin position="369"/>
        <end position="440"/>
    </location>
</feature>
<dbReference type="Proteomes" id="UP001295469">
    <property type="component" value="Chromosome A05"/>
</dbReference>
<keyword evidence="3" id="KW-0341">Growth regulation</keyword>
<evidence type="ECO:0000313" key="12">
    <source>
        <dbReference type="EMBL" id="CAF2093241.1"/>
    </source>
</evidence>
<dbReference type="Gene3D" id="1.10.10.60">
    <property type="entry name" value="Homeodomain-like"/>
    <property type="match status" value="1"/>
</dbReference>
<dbReference type="SUPFAM" id="SSF46689">
    <property type="entry name" value="Homeodomain-like"/>
    <property type="match status" value="1"/>
</dbReference>
<dbReference type="InterPro" id="IPR007930">
    <property type="entry name" value="DUF724"/>
</dbReference>
<feature type="compositionally biased region" description="Polar residues" evidence="9">
    <location>
        <begin position="762"/>
        <end position="772"/>
    </location>
</feature>
<feature type="compositionally biased region" description="Basic and acidic residues" evidence="9">
    <location>
        <begin position="807"/>
        <end position="817"/>
    </location>
</feature>
<keyword evidence="5" id="KW-0805">Transcription regulation</keyword>
<accession>A0A816SWH5</accession>
<dbReference type="InterPro" id="IPR008395">
    <property type="entry name" value="Agenet-like_dom"/>
</dbReference>
<dbReference type="InterPro" id="IPR001005">
    <property type="entry name" value="SANT/Myb"/>
</dbReference>
<proteinExistence type="predicted"/>
<dbReference type="AlphaFoldDB" id="A0A816SWH5"/>
<feature type="domain" description="Agenet" evidence="11">
    <location>
        <begin position="444"/>
        <end position="501"/>
    </location>
</feature>
<feature type="compositionally biased region" description="Basic and acidic residues" evidence="9">
    <location>
        <begin position="21"/>
        <end position="39"/>
    </location>
</feature>
<evidence type="ECO:0000256" key="6">
    <source>
        <dbReference type="ARBA" id="ARBA00023163"/>
    </source>
</evidence>
<sequence>MGGTDAKDILGLPKTPLSLTQEKKSRPQKESHRKPDGISREVYALTGGVAPLMPSIDVTQLKRPPPPDEKVAWQWLPVKSSARKDDLQLYHWVRVVNDIPPSGDYSFAKYNKSVDVLKYTDDEYENHLTDPVWTKEETDQLFELCERFDLRFTVIADRFPLSRTLEELKDRYYSVTRALLRARAQSPAELANHPLIKEPYDMTRDRERKRALSMVLSQSRHQEKKDAEILAEAKRITEMRLAARRAAEPDVPANENIGSVSPSSNSQLPATAVAPSTLTMADYASTLASLRMLHVYLRTYGLEQMVQAASSAVGLRTIKRVEQTLQDLGVNLKPKVPTKTVCDEHLELRKEILTLLNLQKQRAMSTENQTMVKGSEVEVSSQEEGLKGAYFTALLKENTTLSGRKKVSVTYKTLLTDDGSSPLTEAVSQRLLRPVPPEEEYIDVVLEEGTVVDAYLRDGWWTGVVINKKLEDNNFLVCFDSPPDIIVFEKTNLRAHVDWTDSKWVRPDLKEVDKKSMFCPGRMVEVSSSVDKAEDAWFPAMLIKEIEVDGEKKFIVKDCNHEARPNTTVDPRRVRPQPPPPSSVEEKYTVMDRVEAFHGSVWRQGLVKEVRTGKRYKVFLVAKKEEHFFGQSDVRPLKVWEDGAWHDVSKEETPPSKGVKPKTVVTSKRARRHVTGSSLNPDETLTVAATRELGNKKADAVVMNNETPQVITPIGNYDHSFSFSYSEFHLSIMNFDILCQFFLAKVSAPVVTLSPPVIAATPTETEGQLSSEPRSKQNGLEKNDSIPPHKMPEEEETSQVLSRKRRREEEQQQHSDVNETEVSSSSSHQTPNVMMMNSAASVEETPPPALLKALPFAKRSPYWKSPEAKEGYKTMPQRPHFSPLLAAEDVNHREWSAVGMTVSFYGFLEQVKGLKPHDSLSVLCSLSESFVELEEYGFDIGAPQSRIRKMMSLKEEQAKIAEEKQCLEKKVDEDEKRSRELAEEMDVLKDKMLELQRQEAVAREEKEAADKRVVEMKASGERIEQKMEDVKLEFLETASAPW</sequence>
<feature type="domain" description="Myb-like" evidence="10">
    <location>
        <begin position="129"/>
        <end position="178"/>
    </location>
</feature>
<evidence type="ECO:0000256" key="9">
    <source>
        <dbReference type="SAM" id="MobiDB-lite"/>
    </source>
</evidence>
<feature type="coiled-coil region" evidence="8">
    <location>
        <begin position="950"/>
        <end position="1012"/>
    </location>
</feature>
<dbReference type="Pfam" id="PF05266">
    <property type="entry name" value="DUF724"/>
    <property type="match status" value="1"/>
</dbReference>
<evidence type="ECO:0000259" key="10">
    <source>
        <dbReference type="SMART" id="SM00717"/>
    </source>
</evidence>
<reference evidence="12" key="1">
    <citation type="submission" date="2021-01" db="EMBL/GenBank/DDBJ databases">
        <authorList>
            <consortium name="Genoscope - CEA"/>
            <person name="William W."/>
        </authorList>
    </citation>
    <scope>NUCLEOTIDE SEQUENCE</scope>
</reference>
<feature type="region of interest" description="Disordered" evidence="9">
    <location>
        <begin position="762"/>
        <end position="831"/>
    </location>
</feature>
<dbReference type="GO" id="GO:0006338">
    <property type="term" value="P:chromatin remodeling"/>
    <property type="evidence" value="ECO:0007669"/>
    <property type="project" value="InterPro"/>
</dbReference>
<keyword evidence="2" id="KW-0813">Transport</keyword>
<dbReference type="GO" id="GO:0035267">
    <property type="term" value="C:NuA4 histone acetyltransferase complex"/>
    <property type="evidence" value="ECO:0007669"/>
    <property type="project" value="InterPro"/>
</dbReference>
<dbReference type="SMART" id="SM00743">
    <property type="entry name" value="Agenet"/>
    <property type="match status" value="4"/>
</dbReference>
<feature type="region of interest" description="Disordered" evidence="9">
    <location>
        <begin position="563"/>
        <end position="584"/>
    </location>
</feature>
<dbReference type="PANTHER" id="PTHR12855:SF10">
    <property type="entry name" value="DNA METHYLTRANSFERASE 1-ASSOCIATED PROTEIN 1"/>
    <property type="match status" value="1"/>
</dbReference>
<feature type="domain" description="Agenet" evidence="11">
    <location>
        <begin position="586"/>
        <end position="642"/>
    </location>
</feature>
<feature type="region of interest" description="Disordered" evidence="9">
    <location>
        <begin position="1"/>
        <end position="39"/>
    </location>
</feature>
<dbReference type="SMART" id="SM00717">
    <property type="entry name" value="SANT"/>
    <property type="match status" value="1"/>
</dbReference>
<comment type="subcellular location">
    <subcellularLocation>
        <location evidence="1">Nucleus</location>
    </subcellularLocation>
</comment>
<feature type="compositionally biased region" description="Basic and acidic residues" evidence="9">
    <location>
        <begin position="773"/>
        <end position="784"/>
    </location>
</feature>
<dbReference type="GO" id="GO:0006281">
    <property type="term" value="P:DNA repair"/>
    <property type="evidence" value="ECO:0007669"/>
    <property type="project" value="InterPro"/>
</dbReference>
<dbReference type="PANTHER" id="PTHR12855">
    <property type="entry name" value="DNA METHYLTRANSFERASE 1-ASSOCIATED PROTEIN 1 FAMILY MEMBER"/>
    <property type="match status" value="1"/>
</dbReference>
<evidence type="ECO:0000259" key="11">
    <source>
        <dbReference type="SMART" id="SM00743"/>
    </source>
</evidence>
<dbReference type="Pfam" id="PF16282">
    <property type="entry name" value="SANT_DAMP1_like"/>
    <property type="match status" value="1"/>
</dbReference>
<evidence type="ECO:0000256" key="5">
    <source>
        <dbReference type="ARBA" id="ARBA00023015"/>
    </source>
</evidence>
<dbReference type="CDD" id="cd20406">
    <property type="entry name" value="Tudor_Agenet_AtDUF_rpt2_4"/>
    <property type="match status" value="2"/>
</dbReference>
<keyword evidence="4" id="KW-0156">Chromatin regulator</keyword>
<organism evidence="12">
    <name type="scientific">Brassica napus</name>
    <name type="common">Rape</name>
    <dbReference type="NCBI Taxonomy" id="3708"/>
    <lineage>
        <taxon>Eukaryota</taxon>
        <taxon>Viridiplantae</taxon>
        <taxon>Streptophyta</taxon>
        <taxon>Embryophyta</taxon>
        <taxon>Tracheophyta</taxon>
        <taxon>Spermatophyta</taxon>
        <taxon>Magnoliopsida</taxon>
        <taxon>eudicotyledons</taxon>
        <taxon>Gunneridae</taxon>
        <taxon>Pentapetalae</taxon>
        <taxon>rosids</taxon>
        <taxon>malvids</taxon>
        <taxon>Brassicales</taxon>
        <taxon>Brassicaceae</taxon>
        <taxon>Brassiceae</taxon>
        <taxon>Brassica</taxon>
    </lineage>
</organism>
<gene>
    <name evidence="12" type="ORF">DARMORV10_A05P00620.1</name>
</gene>
<dbReference type="GO" id="GO:0005634">
    <property type="term" value="C:nucleus"/>
    <property type="evidence" value="ECO:0007669"/>
    <property type="project" value="UniProtKB-SubCell"/>
</dbReference>
<feature type="domain" description="Agenet" evidence="11">
    <location>
        <begin position="516"/>
        <end position="582"/>
    </location>
</feature>
<evidence type="ECO:0000256" key="4">
    <source>
        <dbReference type="ARBA" id="ARBA00022853"/>
    </source>
</evidence>
<name>A0A816SWH5_BRANA</name>
<dbReference type="InterPro" id="IPR027109">
    <property type="entry name" value="Swc4/Dmap1"/>
</dbReference>
<dbReference type="InterPro" id="IPR014002">
    <property type="entry name" value="Agenet_dom_plant"/>
</dbReference>
<dbReference type="InterPro" id="IPR009057">
    <property type="entry name" value="Homeodomain-like_sf"/>
</dbReference>
<feature type="compositionally biased region" description="Polar residues" evidence="9">
    <location>
        <begin position="820"/>
        <end position="831"/>
    </location>
</feature>